<gene>
    <name evidence="2" type="ORF">CJD38_13490</name>
</gene>
<evidence type="ECO:0000256" key="1">
    <source>
        <dbReference type="SAM" id="SignalP"/>
    </source>
</evidence>
<dbReference type="Pfam" id="PF13174">
    <property type="entry name" value="TPR_6"/>
    <property type="match status" value="1"/>
</dbReference>
<reference evidence="2 3" key="1">
    <citation type="submission" date="2018-04" db="EMBL/GenBank/DDBJ databases">
        <title>Novel species isolated from glacier.</title>
        <authorList>
            <person name="Liu Q."/>
            <person name="Xin Y.-H."/>
        </authorList>
    </citation>
    <scope>NUCLEOTIDE SEQUENCE [LARGE SCALE GENOMIC DNA]</scope>
    <source>
        <strain evidence="2 3">GT1R17</strain>
    </source>
</reference>
<dbReference type="OrthoDB" id="6397696at2"/>
<evidence type="ECO:0008006" key="4">
    <source>
        <dbReference type="Google" id="ProtNLM"/>
    </source>
</evidence>
<name>A0A2T5MDZ6_9GAMM</name>
<feature type="signal peptide" evidence="1">
    <location>
        <begin position="1"/>
        <end position="18"/>
    </location>
</feature>
<organism evidence="2 3">
    <name type="scientific">Stenotrophobium rhamnosiphilum</name>
    <dbReference type="NCBI Taxonomy" id="2029166"/>
    <lineage>
        <taxon>Bacteria</taxon>
        <taxon>Pseudomonadati</taxon>
        <taxon>Pseudomonadota</taxon>
        <taxon>Gammaproteobacteria</taxon>
        <taxon>Nevskiales</taxon>
        <taxon>Nevskiaceae</taxon>
        <taxon>Stenotrophobium</taxon>
    </lineage>
</organism>
<sequence>MRVIASLVLLASATVAIAAADQSLRAEVGKPLQAAKDLLQQQKYRDALGKVDEAAAIPKLTPYERFIIDRMRGAAAGGAGDTATALKSFDSALASGLMTKTDELPTLEIMIGLAYSGKNYAKAADTLRKYRQDGGNNPAVLALLPQVLYLSGRFADAAKELSALLAAQEAAGKAPTEDQLELLASCAIKQNDTAGYVVALTKLVIYHPKASYWNDLIARTATKSGFSNKLALDTYRLRVETGTISSAADYVDAIELSLQAGYPGEAQQFLDQGNKVGVLGKGAARDLDRQARLKAMVARKIAEDKTSLAASETQAGQQPGGDGLVNTGLAYAGYGQFDKALSLIQKGIAKGKLKDADEARLHLAYVQIRAGKKDEALKSLSQVKGKNGTADLARLWQIKLGGR</sequence>
<feature type="chain" id="PRO_5015760683" description="Tetratricopeptide repeat protein" evidence="1">
    <location>
        <begin position="19"/>
        <end position="403"/>
    </location>
</feature>
<dbReference type="Gene3D" id="1.25.40.10">
    <property type="entry name" value="Tetratricopeptide repeat domain"/>
    <property type="match status" value="2"/>
</dbReference>
<protein>
    <recommendedName>
        <fullName evidence="4">Tetratricopeptide repeat protein</fullName>
    </recommendedName>
</protein>
<keyword evidence="3" id="KW-1185">Reference proteome</keyword>
<accession>A0A2T5MDZ6</accession>
<proteinExistence type="predicted"/>
<dbReference type="SUPFAM" id="SSF48452">
    <property type="entry name" value="TPR-like"/>
    <property type="match status" value="1"/>
</dbReference>
<evidence type="ECO:0000313" key="3">
    <source>
        <dbReference type="Proteomes" id="UP000244248"/>
    </source>
</evidence>
<dbReference type="Proteomes" id="UP000244248">
    <property type="component" value="Unassembled WGS sequence"/>
</dbReference>
<dbReference type="InterPro" id="IPR011990">
    <property type="entry name" value="TPR-like_helical_dom_sf"/>
</dbReference>
<dbReference type="AlphaFoldDB" id="A0A2T5MDZ6"/>
<comment type="caution">
    <text evidence="2">The sequence shown here is derived from an EMBL/GenBank/DDBJ whole genome shotgun (WGS) entry which is preliminary data.</text>
</comment>
<evidence type="ECO:0000313" key="2">
    <source>
        <dbReference type="EMBL" id="PTU30769.1"/>
    </source>
</evidence>
<keyword evidence="1" id="KW-0732">Signal</keyword>
<dbReference type="InterPro" id="IPR019734">
    <property type="entry name" value="TPR_rpt"/>
</dbReference>
<dbReference type="EMBL" id="QANS01000005">
    <property type="protein sequence ID" value="PTU30769.1"/>
    <property type="molecule type" value="Genomic_DNA"/>
</dbReference>